<evidence type="ECO:0000313" key="1">
    <source>
        <dbReference type="EMBL" id="KHO11384.1"/>
    </source>
</evidence>
<name>A0A0B2XHC1_METRA</name>
<sequence length="166" mass="18723">MSSIVDLSDTASVVGSASHLDGSDTIADNCSLMPSSPLTPSVSRRRTSPIWKHCRIEDGKSLPAAWVGHNGTKWWHCRPYFDKKREKKYNCSGGSSTIVHHLRREHNIIISLRQEAMREVTQNCLGDITSFLRELYLLPRNEKPRQGQMLWTRILCASCTAATRSL</sequence>
<organism evidence="1 2">
    <name type="scientific">Metarhizium robertsii (strain ARSEF 23 / ATCC MYA-3075)</name>
    <name type="common">Metarhizium anisopliae (strain ARSEF 23)</name>
    <dbReference type="NCBI Taxonomy" id="655844"/>
    <lineage>
        <taxon>Eukaryota</taxon>
        <taxon>Fungi</taxon>
        <taxon>Dikarya</taxon>
        <taxon>Ascomycota</taxon>
        <taxon>Pezizomycotina</taxon>
        <taxon>Sordariomycetes</taxon>
        <taxon>Hypocreomycetidae</taxon>
        <taxon>Hypocreales</taxon>
        <taxon>Clavicipitaceae</taxon>
        <taxon>Metarhizium</taxon>
    </lineage>
</organism>
<dbReference type="HOGENOM" id="CLU_136337_0_0_1"/>
<evidence type="ECO:0000313" key="2">
    <source>
        <dbReference type="Proteomes" id="UP000002498"/>
    </source>
</evidence>
<comment type="caution">
    <text evidence="1">The sequence shown here is derived from an EMBL/GenBank/DDBJ whole genome shotgun (WGS) entry which is preliminary data.</text>
</comment>
<keyword evidence="2" id="KW-1185">Reference proteome</keyword>
<dbReference type="EMBL" id="ADNJ02000003">
    <property type="protein sequence ID" value="KHO11384.1"/>
    <property type="molecule type" value="Genomic_DNA"/>
</dbReference>
<reference evidence="1 2" key="2">
    <citation type="journal article" date="2014" name="Proc. Natl. Acad. Sci. U.S.A.">
        <title>Trajectory and genomic determinants of fungal-pathogen speciation and host adaptation.</title>
        <authorList>
            <person name="Hu X."/>
            <person name="Xiao G."/>
            <person name="Zheng P."/>
            <person name="Shang Y."/>
            <person name="Su Y."/>
            <person name="Zhang X."/>
            <person name="Liu X."/>
            <person name="Zhan S."/>
            <person name="St Leger R.J."/>
            <person name="Wang C."/>
        </authorList>
    </citation>
    <scope>GENOME REANNOTATION</scope>
    <source>
        <strain evidence="2">ARSEF 23 / ATCC MYA-3075</strain>
    </source>
</reference>
<proteinExistence type="predicted"/>
<gene>
    <name evidence="1" type="ORF">MAA_10899</name>
</gene>
<accession>A0A0B2XHC1</accession>
<reference evidence="1 2" key="1">
    <citation type="journal article" date="2011" name="PLoS Genet.">
        <title>Genome sequencing and comparative transcriptomics of the model entomopathogenic fungi Metarhizium anisopliae and M. acridum.</title>
        <authorList>
            <person name="Gao Q."/>
            <person name="Jin K."/>
            <person name="Ying S.H."/>
            <person name="Zhang Y."/>
            <person name="Xiao G."/>
            <person name="Shang Y."/>
            <person name="Duan Z."/>
            <person name="Hu X."/>
            <person name="Xie X.Q."/>
            <person name="Zhou G."/>
            <person name="Peng G."/>
            <person name="Luo Z."/>
            <person name="Huang W."/>
            <person name="Wang B."/>
            <person name="Fang W."/>
            <person name="Wang S."/>
            <person name="Zhong Y."/>
            <person name="Ma L.J."/>
            <person name="St Leger R.J."/>
            <person name="Zhao G.P."/>
            <person name="Pei Y."/>
            <person name="Feng M.G."/>
            <person name="Xia Y."/>
            <person name="Wang C."/>
        </authorList>
    </citation>
    <scope>NUCLEOTIDE SEQUENCE [LARGE SCALE GENOMIC DNA]</scope>
    <source>
        <strain evidence="2">ARSEF 23 / ATCC MYA-3075</strain>
    </source>
</reference>
<dbReference type="Proteomes" id="UP000002498">
    <property type="component" value="Unassembled WGS sequence"/>
</dbReference>
<dbReference type="KEGG" id="maj:MAA_10899"/>
<dbReference type="GeneID" id="23632348"/>
<dbReference type="OrthoDB" id="5010915at2759"/>
<protein>
    <submittedName>
        <fullName evidence="1">Proteinase inhibitor I78</fullName>
    </submittedName>
</protein>
<dbReference type="RefSeq" id="XP_011411147.1">
    <property type="nucleotide sequence ID" value="XM_011412845.1"/>
</dbReference>
<dbReference type="AlphaFoldDB" id="A0A0B2XHC1"/>